<dbReference type="Proteomes" id="UP000012099">
    <property type="component" value="Unassembled WGS sequence"/>
</dbReference>
<accession>A0ABP2TDJ4</accession>
<comment type="caution">
    <text evidence="1">The sequence shown here is derived from an EMBL/GenBank/DDBJ whole genome shotgun (WGS) entry which is preliminary data.</text>
</comment>
<evidence type="ECO:0000313" key="2">
    <source>
        <dbReference type="Proteomes" id="UP000012099"/>
    </source>
</evidence>
<organism evidence="1 2">
    <name type="scientific">Leptospira noguchii str. 2007001578</name>
    <dbReference type="NCBI Taxonomy" id="1049974"/>
    <lineage>
        <taxon>Bacteria</taxon>
        <taxon>Pseudomonadati</taxon>
        <taxon>Spirochaetota</taxon>
        <taxon>Spirochaetia</taxon>
        <taxon>Leptospirales</taxon>
        <taxon>Leptospiraceae</taxon>
        <taxon>Leptospira</taxon>
    </lineage>
</organism>
<gene>
    <name evidence="1" type="ORF">LEP1GSC035_1735</name>
</gene>
<proteinExistence type="predicted"/>
<sequence length="98" mass="11609">MASELVTNYGSKKITICNWTVEPKKTGKKYEFLHFQGNQKDIYFWDIHSLWQMTKIQIYSILKIRPPLRQFPEARKNEFLNCPSTRFSPVVVTKSIPK</sequence>
<keyword evidence="2" id="KW-1185">Reference proteome</keyword>
<reference evidence="1 2" key="1">
    <citation type="submission" date="2013-01" db="EMBL/GenBank/DDBJ databases">
        <authorList>
            <person name="Harkins D.M."/>
            <person name="Durkin A.S."/>
            <person name="Brinkac L.M."/>
            <person name="Haft D.H."/>
            <person name="Selengut J.D."/>
            <person name="Sanka R."/>
            <person name="DePew J."/>
            <person name="Purushe J."/>
            <person name="Whelen A.C."/>
            <person name="Vinetz J.M."/>
            <person name="Sutton G.G."/>
            <person name="Nierman W.C."/>
            <person name="Fouts D.E."/>
        </authorList>
    </citation>
    <scope>NUCLEOTIDE SEQUENCE [LARGE SCALE GENOMIC DNA]</scope>
    <source>
        <strain evidence="1 2">2007001578</strain>
    </source>
</reference>
<protein>
    <submittedName>
        <fullName evidence="1">Uncharacterized protein</fullName>
    </submittedName>
</protein>
<evidence type="ECO:0000313" key="1">
    <source>
        <dbReference type="EMBL" id="EMN01837.1"/>
    </source>
</evidence>
<dbReference type="EMBL" id="AHMH02000038">
    <property type="protein sequence ID" value="EMN01837.1"/>
    <property type="molecule type" value="Genomic_DNA"/>
</dbReference>
<name>A0ABP2TDJ4_9LEPT</name>